<dbReference type="Proteomes" id="UP001163046">
    <property type="component" value="Unassembled WGS sequence"/>
</dbReference>
<name>A0A9X0A7F2_9CNID</name>
<dbReference type="EMBL" id="MU825396">
    <property type="protein sequence ID" value="KAJ7394370.1"/>
    <property type="molecule type" value="Genomic_DNA"/>
</dbReference>
<reference evidence="1" key="1">
    <citation type="submission" date="2023-01" db="EMBL/GenBank/DDBJ databases">
        <title>Genome assembly of the deep-sea coral Lophelia pertusa.</title>
        <authorList>
            <person name="Herrera S."/>
            <person name="Cordes E."/>
        </authorList>
    </citation>
    <scope>NUCLEOTIDE SEQUENCE</scope>
    <source>
        <strain evidence="1">USNM1676648</strain>
        <tissue evidence="1">Polyp</tissue>
    </source>
</reference>
<keyword evidence="2" id="KW-1185">Reference proteome</keyword>
<sequence>MAKDMDPKLSRSMSFPDFAYELVQSNMETKRDCLQWSREAMVFNVMFLDKAILKAENTASLIAPGCQKSNSWNFCSQIADASLAMHAPVQVGGSNERLP</sequence>
<comment type="caution">
    <text evidence="1">The sequence shown here is derived from an EMBL/GenBank/DDBJ whole genome shotgun (WGS) entry which is preliminary data.</text>
</comment>
<proteinExistence type="predicted"/>
<dbReference type="AlphaFoldDB" id="A0A9X0A7F2"/>
<accession>A0A9X0A7F2</accession>
<gene>
    <name evidence="1" type="ORF">OS493_000177</name>
</gene>
<evidence type="ECO:0000313" key="2">
    <source>
        <dbReference type="Proteomes" id="UP001163046"/>
    </source>
</evidence>
<evidence type="ECO:0000313" key="1">
    <source>
        <dbReference type="EMBL" id="KAJ7394370.1"/>
    </source>
</evidence>
<organism evidence="1 2">
    <name type="scientific">Desmophyllum pertusum</name>
    <dbReference type="NCBI Taxonomy" id="174260"/>
    <lineage>
        <taxon>Eukaryota</taxon>
        <taxon>Metazoa</taxon>
        <taxon>Cnidaria</taxon>
        <taxon>Anthozoa</taxon>
        <taxon>Hexacorallia</taxon>
        <taxon>Scleractinia</taxon>
        <taxon>Caryophylliina</taxon>
        <taxon>Caryophylliidae</taxon>
        <taxon>Desmophyllum</taxon>
    </lineage>
</organism>
<protein>
    <submittedName>
        <fullName evidence="1">Uncharacterized protein</fullName>
    </submittedName>
</protein>